<feature type="compositionally biased region" description="Pro residues" evidence="1">
    <location>
        <begin position="52"/>
        <end position="62"/>
    </location>
</feature>
<dbReference type="AlphaFoldDB" id="A0AAV1C0W1"/>
<feature type="region of interest" description="Disordered" evidence="1">
    <location>
        <begin position="38"/>
        <end position="62"/>
    </location>
</feature>
<protein>
    <submittedName>
        <fullName evidence="2">OLC1v1022721C1</fullName>
    </submittedName>
</protein>
<sequence length="114" mass="12220">MADEFRFDRAENLWQQASRPRTGALNVNAANQAAVVQPEPENQHAGAVLGNFPPPPPGPAPPAPLLNSIQQMDAAMGVQRRRRSVAVEAGDFPRSSGEVWNPGDDDLQVPSLVS</sequence>
<dbReference type="Proteomes" id="UP001161247">
    <property type="component" value="Chromosome 1"/>
</dbReference>
<organism evidence="2 3">
    <name type="scientific">Oldenlandia corymbosa var. corymbosa</name>
    <dbReference type="NCBI Taxonomy" id="529605"/>
    <lineage>
        <taxon>Eukaryota</taxon>
        <taxon>Viridiplantae</taxon>
        <taxon>Streptophyta</taxon>
        <taxon>Embryophyta</taxon>
        <taxon>Tracheophyta</taxon>
        <taxon>Spermatophyta</taxon>
        <taxon>Magnoliopsida</taxon>
        <taxon>eudicotyledons</taxon>
        <taxon>Gunneridae</taxon>
        <taxon>Pentapetalae</taxon>
        <taxon>asterids</taxon>
        <taxon>lamiids</taxon>
        <taxon>Gentianales</taxon>
        <taxon>Rubiaceae</taxon>
        <taxon>Rubioideae</taxon>
        <taxon>Spermacoceae</taxon>
        <taxon>Hedyotis-Oldenlandia complex</taxon>
        <taxon>Oldenlandia</taxon>
    </lineage>
</organism>
<proteinExistence type="predicted"/>
<dbReference type="EMBL" id="OX459118">
    <property type="protein sequence ID" value="CAI9088410.1"/>
    <property type="molecule type" value="Genomic_DNA"/>
</dbReference>
<accession>A0AAV1C0W1</accession>
<evidence type="ECO:0000313" key="3">
    <source>
        <dbReference type="Proteomes" id="UP001161247"/>
    </source>
</evidence>
<gene>
    <name evidence="2" type="ORF">OLC1_LOCUS993</name>
</gene>
<feature type="region of interest" description="Disordered" evidence="1">
    <location>
        <begin position="87"/>
        <end position="114"/>
    </location>
</feature>
<evidence type="ECO:0000313" key="2">
    <source>
        <dbReference type="EMBL" id="CAI9088410.1"/>
    </source>
</evidence>
<evidence type="ECO:0000256" key="1">
    <source>
        <dbReference type="SAM" id="MobiDB-lite"/>
    </source>
</evidence>
<reference evidence="2" key="1">
    <citation type="submission" date="2023-03" db="EMBL/GenBank/DDBJ databases">
        <authorList>
            <person name="Julca I."/>
        </authorList>
    </citation>
    <scope>NUCLEOTIDE SEQUENCE</scope>
</reference>
<keyword evidence="3" id="KW-1185">Reference proteome</keyword>
<name>A0AAV1C0W1_OLDCO</name>